<name>A0A8S5QCY1_9CAUD</name>
<proteinExistence type="predicted"/>
<accession>A0A8S5QCY1</accession>
<protein>
    <submittedName>
        <fullName evidence="2">Uncharacterized protein</fullName>
    </submittedName>
</protein>
<dbReference type="EMBL" id="BK015628">
    <property type="protein sequence ID" value="DAE16629.1"/>
    <property type="molecule type" value="Genomic_DNA"/>
</dbReference>
<feature type="compositionally biased region" description="Basic residues" evidence="1">
    <location>
        <begin position="12"/>
        <end position="28"/>
    </location>
</feature>
<evidence type="ECO:0000313" key="2">
    <source>
        <dbReference type="EMBL" id="DAE16629.1"/>
    </source>
</evidence>
<reference evidence="2" key="1">
    <citation type="journal article" date="2021" name="Proc. Natl. Acad. Sci. U.S.A.">
        <title>A Catalog of Tens of Thousands of Viruses from Human Metagenomes Reveals Hidden Associations with Chronic Diseases.</title>
        <authorList>
            <person name="Tisza M.J."/>
            <person name="Buck C.B."/>
        </authorList>
    </citation>
    <scope>NUCLEOTIDE SEQUENCE</scope>
    <source>
        <strain evidence="2">Ctw4b6</strain>
    </source>
</reference>
<evidence type="ECO:0000256" key="1">
    <source>
        <dbReference type="SAM" id="MobiDB-lite"/>
    </source>
</evidence>
<sequence length="38" mass="4692">MVGRSQTSRIKKEGHRPLNLKRRRPYPHTKRETTTYRR</sequence>
<feature type="compositionally biased region" description="Basic and acidic residues" evidence="1">
    <location>
        <begin position="29"/>
        <end position="38"/>
    </location>
</feature>
<feature type="region of interest" description="Disordered" evidence="1">
    <location>
        <begin position="1"/>
        <end position="38"/>
    </location>
</feature>
<organism evidence="2">
    <name type="scientific">Myoviridae sp. ctw4b6</name>
    <dbReference type="NCBI Taxonomy" id="2825206"/>
    <lineage>
        <taxon>Viruses</taxon>
        <taxon>Duplodnaviria</taxon>
        <taxon>Heunggongvirae</taxon>
        <taxon>Uroviricota</taxon>
        <taxon>Caudoviricetes</taxon>
    </lineage>
</organism>